<sequence length="88" mass="10035">MRRSRFTEEQIIGVLGEKEFGGATAEACRCHGISPTTFYKWKARYGGLPVSEARRLRVLEAENARLKKLLADAMMDNAMRKDVTSKKW</sequence>
<dbReference type="Pfam" id="PF01527">
    <property type="entry name" value="HTH_Tnp_1"/>
    <property type="match status" value="1"/>
</dbReference>
<reference evidence="1" key="1">
    <citation type="journal article" date="2014" name="Int. J. Syst. Evol. Microbiol.">
        <title>Complete genome sequence of Corynebacterium casei LMG S-19264T (=DSM 44701T), isolated from a smear-ripened cheese.</title>
        <authorList>
            <consortium name="US DOE Joint Genome Institute (JGI-PGF)"/>
            <person name="Walter F."/>
            <person name="Albersmeier A."/>
            <person name="Kalinowski J."/>
            <person name="Ruckert C."/>
        </authorList>
    </citation>
    <scope>NUCLEOTIDE SEQUENCE</scope>
    <source>
        <strain evidence="1">CGMCC 1.3617</strain>
    </source>
</reference>
<organism evidence="1 2">
    <name type="scientific">Neoroseomonas lacus</name>
    <dbReference type="NCBI Taxonomy" id="287609"/>
    <lineage>
        <taxon>Bacteria</taxon>
        <taxon>Pseudomonadati</taxon>
        <taxon>Pseudomonadota</taxon>
        <taxon>Alphaproteobacteria</taxon>
        <taxon>Acetobacterales</taxon>
        <taxon>Acetobacteraceae</taxon>
        <taxon>Neoroseomonas</taxon>
    </lineage>
</organism>
<dbReference type="PANTHER" id="PTHR33609:SF1">
    <property type="entry name" value="TRANSPOSASE"/>
    <property type="match status" value="1"/>
</dbReference>
<dbReference type="PANTHER" id="PTHR33609">
    <property type="entry name" value="LOW CALCIUM RESPONSE LOCUS PROTEIN S"/>
    <property type="match status" value="1"/>
</dbReference>
<dbReference type="InterPro" id="IPR009057">
    <property type="entry name" value="Homeodomain-like_sf"/>
</dbReference>
<dbReference type="GO" id="GO:0004803">
    <property type="term" value="F:transposase activity"/>
    <property type="evidence" value="ECO:0007669"/>
    <property type="project" value="InterPro"/>
</dbReference>
<evidence type="ECO:0000313" key="2">
    <source>
        <dbReference type="Proteomes" id="UP000661507"/>
    </source>
</evidence>
<proteinExistence type="predicted"/>
<dbReference type="GO" id="GO:0006313">
    <property type="term" value="P:DNA transposition"/>
    <property type="evidence" value="ECO:0007669"/>
    <property type="project" value="InterPro"/>
</dbReference>
<reference evidence="1" key="2">
    <citation type="submission" date="2020-09" db="EMBL/GenBank/DDBJ databases">
        <authorList>
            <person name="Sun Q."/>
            <person name="Zhou Y."/>
        </authorList>
    </citation>
    <scope>NUCLEOTIDE SEQUENCE</scope>
    <source>
        <strain evidence="1">CGMCC 1.3617</strain>
    </source>
</reference>
<name>A0A917L3D8_9PROT</name>
<gene>
    <name evidence="1" type="ORF">GCM10011320_57960</name>
</gene>
<dbReference type="AlphaFoldDB" id="A0A917L3D8"/>
<dbReference type="Proteomes" id="UP000661507">
    <property type="component" value="Unassembled WGS sequence"/>
</dbReference>
<dbReference type="InterPro" id="IPR002514">
    <property type="entry name" value="Transposase_8"/>
</dbReference>
<accession>A0A917L3D8</accession>
<protein>
    <submittedName>
        <fullName evidence="1">Transposase</fullName>
    </submittedName>
</protein>
<evidence type="ECO:0000313" key="1">
    <source>
        <dbReference type="EMBL" id="GGJ42749.1"/>
    </source>
</evidence>
<dbReference type="InterPro" id="IPR052546">
    <property type="entry name" value="Transposase_8_domain"/>
</dbReference>
<keyword evidence="2" id="KW-1185">Reference proteome</keyword>
<dbReference type="GO" id="GO:0003677">
    <property type="term" value="F:DNA binding"/>
    <property type="evidence" value="ECO:0007669"/>
    <property type="project" value="InterPro"/>
</dbReference>
<dbReference type="SUPFAM" id="SSF46689">
    <property type="entry name" value="Homeodomain-like"/>
    <property type="match status" value="1"/>
</dbReference>
<comment type="caution">
    <text evidence="1">The sequence shown here is derived from an EMBL/GenBank/DDBJ whole genome shotgun (WGS) entry which is preliminary data.</text>
</comment>
<dbReference type="EMBL" id="BMKW01000024">
    <property type="protein sequence ID" value="GGJ42749.1"/>
    <property type="molecule type" value="Genomic_DNA"/>
</dbReference>